<keyword evidence="1" id="KW-0732">Signal</keyword>
<gene>
    <name evidence="2" type="ORF">MELIAE_LOCUS6063</name>
</gene>
<dbReference type="AlphaFoldDB" id="A0A9P0B2W4"/>
<feature type="chain" id="PRO_5040501130" evidence="1">
    <location>
        <begin position="20"/>
        <end position="478"/>
    </location>
</feature>
<evidence type="ECO:0000313" key="3">
    <source>
        <dbReference type="Proteomes" id="UP001154078"/>
    </source>
</evidence>
<proteinExistence type="predicted"/>
<keyword evidence="3" id="KW-1185">Reference proteome</keyword>
<dbReference type="OrthoDB" id="6339459at2759"/>
<evidence type="ECO:0000256" key="1">
    <source>
        <dbReference type="SAM" id="SignalP"/>
    </source>
</evidence>
<feature type="signal peptide" evidence="1">
    <location>
        <begin position="1"/>
        <end position="19"/>
    </location>
</feature>
<dbReference type="Proteomes" id="UP001154078">
    <property type="component" value="Chromosome 4"/>
</dbReference>
<evidence type="ECO:0000313" key="2">
    <source>
        <dbReference type="EMBL" id="CAH0554477.1"/>
    </source>
</evidence>
<name>A0A9P0B2W4_BRAAE</name>
<dbReference type="EMBL" id="OV121135">
    <property type="protein sequence ID" value="CAH0554477.1"/>
    <property type="molecule type" value="Genomic_DNA"/>
</dbReference>
<accession>A0A9P0B2W4</accession>
<organism evidence="2 3">
    <name type="scientific">Brassicogethes aeneus</name>
    <name type="common">Rape pollen beetle</name>
    <name type="synonym">Meligethes aeneus</name>
    <dbReference type="NCBI Taxonomy" id="1431903"/>
    <lineage>
        <taxon>Eukaryota</taxon>
        <taxon>Metazoa</taxon>
        <taxon>Ecdysozoa</taxon>
        <taxon>Arthropoda</taxon>
        <taxon>Hexapoda</taxon>
        <taxon>Insecta</taxon>
        <taxon>Pterygota</taxon>
        <taxon>Neoptera</taxon>
        <taxon>Endopterygota</taxon>
        <taxon>Coleoptera</taxon>
        <taxon>Polyphaga</taxon>
        <taxon>Cucujiformia</taxon>
        <taxon>Nitidulidae</taxon>
        <taxon>Meligethinae</taxon>
        <taxon>Brassicogethes</taxon>
    </lineage>
</organism>
<sequence>MWSKLAILVILSLTQGSLQDTLNNEIEDDANPFSEAASAILKEQNLQNIGSMVGNFLENGGAQQIGNVLGNLGKDGGGDNMMENIGSIIGGLGGDGNQGGLNPELLGAAINMFAAANSEGNTQKIKKKSNGNDNGFDFSQLLPLAASFMEGQGGSGGNPAESLMNILPTLLQTFNAFAGPDAQRREQGHSGHSSLLPPFLEKLHIYFDHFIHSEMGKTVISFIGAEKIFKIFTDESGRFDYNKFGEMMENHSFRRHWIKQATDRVMTLLKMAADPQLSRQYLAAGPFFVNSYLHSNGFPKSVNLDLNKPTESISNIANHIAKKYIGVKISSKQYVKPVVVYVQDLFKQTQTPGFIKDHKKVSDAVADTINLEIIEPIARVNRAYRFSKKTPVCDKYVFCLVNEHNPNEASLPELKKMLYKGSSLVASWFVSGESNTPFWSLYEVVTGSNRCKDYYSEKCEDFHVEEIKVTTEYVHNEL</sequence>
<protein>
    <submittedName>
        <fullName evidence="2">Uncharacterized protein</fullName>
    </submittedName>
</protein>
<reference evidence="2" key="1">
    <citation type="submission" date="2021-12" db="EMBL/GenBank/DDBJ databases">
        <authorList>
            <person name="King R."/>
        </authorList>
    </citation>
    <scope>NUCLEOTIDE SEQUENCE</scope>
</reference>